<comment type="caution">
    <text evidence="7">The sequence shown here is derived from an EMBL/GenBank/DDBJ whole genome shotgun (WGS) entry which is preliminary data.</text>
</comment>
<evidence type="ECO:0000256" key="5">
    <source>
        <dbReference type="SAM" id="Phobius"/>
    </source>
</evidence>
<dbReference type="InterPro" id="IPR051856">
    <property type="entry name" value="CSR-E3_Ligase_Protein"/>
</dbReference>
<evidence type="ECO:0000259" key="6">
    <source>
        <dbReference type="Pfam" id="PF07782"/>
    </source>
</evidence>
<organism evidence="7 8">
    <name type="scientific">Engystomops pustulosus</name>
    <name type="common">Tungara frog</name>
    <name type="synonym">Physalaemus pustulosus</name>
    <dbReference type="NCBI Taxonomy" id="76066"/>
    <lineage>
        <taxon>Eukaryota</taxon>
        <taxon>Metazoa</taxon>
        <taxon>Chordata</taxon>
        <taxon>Craniata</taxon>
        <taxon>Vertebrata</taxon>
        <taxon>Euteleostomi</taxon>
        <taxon>Amphibia</taxon>
        <taxon>Batrachia</taxon>
        <taxon>Anura</taxon>
        <taxon>Neobatrachia</taxon>
        <taxon>Hyloidea</taxon>
        <taxon>Leptodactylidae</taxon>
        <taxon>Leiuperinae</taxon>
        <taxon>Engystomops</taxon>
    </lineage>
</organism>
<dbReference type="GO" id="GO:0016020">
    <property type="term" value="C:membrane"/>
    <property type="evidence" value="ECO:0007669"/>
    <property type="project" value="UniProtKB-SubCell"/>
</dbReference>
<keyword evidence="3 5" id="KW-1133">Transmembrane helix</keyword>
<feature type="transmembrane region" description="Helical" evidence="5">
    <location>
        <begin position="206"/>
        <end position="223"/>
    </location>
</feature>
<evidence type="ECO:0000256" key="4">
    <source>
        <dbReference type="ARBA" id="ARBA00023136"/>
    </source>
</evidence>
<evidence type="ECO:0000256" key="3">
    <source>
        <dbReference type="ARBA" id="ARBA00022989"/>
    </source>
</evidence>
<protein>
    <recommendedName>
        <fullName evidence="6">Dendritic cell-specific transmembrane protein-like domain-containing protein</fullName>
    </recommendedName>
</protein>
<evidence type="ECO:0000256" key="1">
    <source>
        <dbReference type="ARBA" id="ARBA00004141"/>
    </source>
</evidence>
<feature type="transmembrane region" description="Helical" evidence="5">
    <location>
        <begin position="285"/>
        <end position="313"/>
    </location>
</feature>
<comment type="subcellular location">
    <subcellularLocation>
        <location evidence="1">Membrane</location>
        <topology evidence="1">Multi-pass membrane protein</topology>
    </subcellularLocation>
</comment>
<dbReference type="PANTHER" id="PTHR21041">
    <property type="entry name" value="DENDRITIC CELL-SPECIFIC TRANSMEMBRANE PROTEIN"/>
    <property type="match status" value="1"/>
</dbReference>
<evidence type="ECO:0000313" key="8">
    <source>
        <dbReference type="Proteomes" id="UP000824782"/>
    </source>
</evidence>
<sequence length="447" mass="51027">KVFVAGSADGWKERIVFALLCWIFGMTISVCLVLVCVLSKVGLGLVNAMIVISLGMTVSAFALAFKSVRCTGLLFLLCCGMREGRNVLMAIGTSIVVFNNVKNILRNLKVLADSIVCNLEVKRAMLKVMPFDYYVKSLYTIYEHLRSHFFNPFKDFVKLTDNFQCGLQISDDNLKIALNQTKQQIQDLSYKISAQLDLLTFIGRRVFLLMGISIILIGAVIFLRKFLAPASTKYQNVYITKSFLKYDESRRHRNMSGVLPLNKTERNIYITIPSRKTSPKQKRKMVMFLIPVMTHISIWTLISILDFMLYWLIFTISKNLQGLHPVEVPITLTYAHKEVNLFNLRRSEDIYHNRLVINLFEPQCTPIPELSLSATWIPLAVLISVLLFLGLISAYLVQIKLLVIAAFYPDKDRERVTYLHDKIREERAILASPAESGKLKKIISQVR</sequence>
<keyword evidence="8" id="KW-1185">Reference proteome</keyword>
<dbReference type="EMBL" id="WNYA01000005">
    <property type="protein sequence ID" value="KAG8570277.1"/>
    <property type="molecule type" value="Genomic_DNA"/>
</dbReference>
<proteinExistence type="predicted"/>
<dbReference type="Proteomes" id="UP000824782">
    <property type="component" value="Unassembled WGS sequence"/>
</dbReference>
<feature type="transmembrane region" description="Helical" evidence="5">
    <location>
        <begin position="376"/>
        <end position="397"/>
    </location>
</feature>
<feature type="non-terminal residue" evidence="7">
    <location>
        <position position="1"/>
    </location>
</feature>
<keyword evidence="4 5" id="KW-0472">Membrane</keyword>
<dbReference type="PANTHER" id="PTHR21041:SF2">
    <property type="entry name" value="DENDRITIC CELL-SPECIFIC TRANSMEMBRANE PROTEIN"/>
    <property type="match status" value="1"/>
</dbReference>
<evidence type="ECO:0000313" key="7">
    <source>
        <dbReference type="EMBL" id="KAG8570277.1"/>
    </source>
</evidence>
<dbReference type="Pfam" id="PF07782">
    <property type="entry name" value="DC_STAMP"/>
    <property type="match status" value="1"/>
</dbReference>
<feature type="transmembrane region" description="Helical" evidence="5">
    <location>
        <begin position="45"/>
        <end position="65"/>
    </location>
</feature>
<keyword evidence="2 5" id="KW-0812">Transmembrane</keyword>
<feature type="transmembrane region" description="Helical" evidence="5">
    <location>
        <begin position="15"/>
        <end position="38"/>
    </location>
</feature>
<reference evidence="7" key="1">
    <citation type="thesis" date="2020" institute="ProQuest LLC" country="789 East Eisenhower Parkway, Ann Arbor, MI, USA">
        <title>Comparative Genomics and Chromosome Evolution.</title>
        <authorList>
            <person name="Mudd A.B."/>
        </authorList>
    </citation>
    <scope>NUCLEOTIDE SEQUENCE</scope>
    <source>
        <strain evidence="7">237g6f4</strain>
        <tissue evidence="7">Blood</tissue>
    </source>
</reference>
<evidence type="ECO:0000256" key="2">
    <source>
        <dbReference type="ARBA" id="ARBA00022692"/>
    </source>
</evidence>
<dbReference type="InterPro" id="IPR012858">
    <property type="entry name" value="DC_STAMP-like"/>
</dbReference>
<feature type="domain" description="Dendritic cell-specific transmembrane protein-like" evidence="6">
    <location>
        <begin position="234"/>
        <end position="420"/>
    </location>
</feature>
<name>A0AAV7BCU9_ENGPU</name>
<accession>A0AAV7BCU9</accession>
<dbReference type="AlphaFoldDB" id="A0AAV7BCU9"/>
<gene>
    <name evidence="7" type="ORF">GDO81_011186</name>
</gene>